<dbReference type="InterPro" id="IPR036380">
    <property type="entry name" value="Isochorismatase-like_sf"/>
</dbReference>
<dbReference type="OrthoDB" id="1157330at2"/>
<dbReference type="RefSeq" id="WP_153235109.1">
    <property type="nucleotide sequence ID" value="NZ_WINI01000007.1"/>
</dbReference>
<evidence type="ECO:0000256" key="1">
    <source>
        <dbReference type="ARBA" id="ARBA00022801"/>
    </source>
</evidence>
<gene>
    <name evidence="3" type="ORF">GEV47_12435</name>
</gene>
<protein>
    <submittedName>
        <fullName evidence="3">Isochorismatase family protein</fullName>
    </submittedName>
</protein>
<keyword evidence="4" id="KW-1185">Reference proteome</keyword>
<proteinExistence type="predicted"/>
<comment type="caution">
    <text evidence="3">The sequence shown here is derived from an EMBL/GenBank/DDBJ whole genome shotgun (WGS) entry which is preliminary data.</text>
</comment>
<dbReference type="EMBL" id="WINI01000007">
    <property type="protein sequence ID" value="MQR01482.1"/>
    <property type="molecule type" value="Genomic_DNA"/>
</dbReference>
<keyword evidence="1" id="KW-0378">Hydrolase</keyword>
<dbReference type="CDD" id="cd01014">
    <property type="entry name" value="nicotinamidase_related"/>
    <property type="match status" value="1"/>
</dbReference>
<dbReference type="Gene3D" id="3.40.50.850">
    <property type="entry name" value="Isochorismatase-like"/>
    <property type="match status" value="1"/>
</dbReference>
<evidence type="ECO:0000313" key="3">
    <source>
        <dbReference type="EMBL" id="MQR01482.1"/>
    </source>
</evidence>
<dbReference type="InterPro" id="IPR000868">
    <property type="entry name" value="Isochorismatase-like_dom"/>
</dbReference>
<evidence type="ECO:0000313" key="4">
    <source>
        <dbReference type="Proteomes" id="UP000451565"/>
    </source>
</evidence>
<dbReference type="GO" id="GO:0016787">
    <property type="term" value="F:hydrolase activity"/>
    <property type="evidence" value="ECO:0007669"/>
    <property type="project" value="UniProtKB-KW"/>
</dbReference>
<dbReference type="Proteomes" id="UP000451565">
    <property type="component" value="Unassembled WGS sequence"/>
</dbReference>
<evidence type="ECO:0000259" key="2">
    <source>
        <dbReference type="Pfam" id="PF00857"/>
    </source>
</evidence>
<dbReference type="SUPFAM" id="SSF52499">
    <property type="entry name" value="Isochorismatase-like hydrolases"/>
    <property type="match status" value="1"/>
</dbReference>
<organism evidence="3 4">
    <name type="scientific">Glaciimonas soli</name>
    <dbReference type="NCBI Taxonomy" id="2590999"/>
    <lineage>
        <taxon>Bacteria</taxon>
        <taxon>Pseudomonadati</taxon>
        <taxon>Pseudomonadota</taxon>
        <taxon>Betaproteobacteria</taxon>
        <taxon>Burkholderiales</taxon>
        <taxon>Oxalobacteraceae</taxon>
        <taxon>Glaciimonas</taxon>
    </lineage>
</organism>
<feature type="domain" description="Isochorismatase-like" evidence="2">
    <location>
        <begin position="3"/>
        <end position="144"/>
    </location>
</feature>
<dbReference type="PANTHER" id="PTHR43540">
    <property type="entry name" value="PEROXYUREIDOACRYLATE/UREIDOACRYLATE AMIDOHYDROLASE-RELATED"/>
    <property type="match status" value="1"/>
</dbReference>
<accession>A0A843YW77</accession>
<name>A0A843YW77_9BURK</name>
<sequence length="175" mass="19165">MKSAVLVVDVQKGCFDPSPHPYQADLVVERINELTAKARQSGVPVVFVQHEESGLEFNSDNWKLVSALDVAENDVRLRKTASDSFLRTNLDALLTSWGIEQVIVCGYATEFCVDSTIRCAAANGYAVVIVSDAHTTHDKPHASAQQIRLHHNVTLPSIDSYGVKIKALATSEINF</sequence>
<dbReference type="InterPro" id="IPR050272">
    <property type="entry name" value="Isochorismatase-like_hydrls"/>
</dbReference>
<reference evidence="3 4" key="1">
    <citation type="submission" date="2019-10" db="EMBL/GenBank/DDBJ databases">
        <title>Glaciimonas soli sp. nov., a psychrophilic bacterium isolated from the forest soil of a high elevation mountain in Taiwan.</title>
        <authorList>
            <person name="Wang L.-T."/>
            <person name="Shieh W.Y."/>
        </authorList>
    </citation>
    <scope>NUCLEOTIDE SEQUENCE [LARGE SCALE GENOMIC DNA]</scope>
    <source>
        <strain evidence="3 4">GS1</strain>
    </source>
</reference>
<dbReference type="PANTHER" id="PTHR43540:SF14">
    <property type="entry name" value="ISOCHORISMATASE"/>
    <property type="match status" value="1"/>
</dbReference>
<dbReference type="AlphaFoldDB" id="A0A843YW77"/>
<dbReference type="Pfam" id="PF00857">
    <property type="entry name" value="Isochorismatase"/>
    <property type="match status" value="1"/>
</dbReference>